<dbReference type="PANTHER" id="PTHR42905">
    <property type="entry name" value="PHOSPHOENOLPYRUVATE CARBOXYLASE"/>
    <property type="match status" value="1"/>
</dbReference>
<dbReference type="RefSeq" id="WP_179827691.1">
    <property type="nucleotide sequence ID" value="NZ_JACCCO010000003.1"/>
</dbReference>
<dbReference type="SUPFAM" id="SSF51621">
    <property type="entry name" value="Phosphoenolpyruvate/pyruvate domain"/>
    <property type="match status" value="1"/>
</dbReference>
<gene>
    <name evidence="1" type="ORF">HDA43_006132</name>
</gene>
<organism evidence="1 2">
    <name type="scientific">Streptosporangium sandarakinum</name>
    <dbReference type="NCBI Taxonomy" id="1260955"/>
    <lineage>
        <taxon>Bacteria</taxon>
        <taxon>Bacillati</taxon>
        <taxon>Actinomycetota</taxon>
        <taxon>Actinomycetes</taxon>
        <taxon>Streptosporangiales</taxon>
        <taxon>Streptosporangiaceae</taxon>
        <taxon>Streptosporangium</taxon>
    </lineage>
</organism>
<dbReference type="InterPro" id="IPR040442">
    <property type="entry name" value="Pyrv_kinase-like_dom_sf"/>
</dbReference>
<evidence type="ECO:0000313" key="1">
    <source>
        <dbReference type="EMBL" id="NYF43905.1"/>
    </source>
</evidence>
<comment type="caution">
    <text evidence="1">The sequence shown here is derived from an EMBL/GenBank/DDBJ whole genome shotgun (WGS) entry which is preliminary data.</text>
</comment>
<dbReference type="EMBL" id="JACCCO010000003">
    <property type="protein sequence ID" value="NYF43905.1"/>
    <property type="molecule type" value="Genomic_DNA"/>
</dbReference>
<keyword evidence="2" id="KW-1185">Reference proteome</keyword>
<proteinExistence type="predicted"/>
<dbReference type="Proteomes" id="UP000576393">
    <property type="component" value="Unassembled WGS sequence"/>
</dbReference>
<dbReference type="PANTHER" id="PTHR42905:SF16">
    <property type="entry name" value="CARBOXYPHOSPHONOENOLPYRUVATE PHOSPHONOMUTASE-LIKE PROTEIN (AFU_ORTHOLOGUE AFUA_5G07230)"/>
    <property type="match status" value="1"/>
</dbReference>
<dbReference type="InterPro" id="IPR015813">
    <property type="entry name" value="Pyrv/PenolPyrv_kinase-like_dom"/>
</dbReference>
<protein>
    <submittedName>
        <fullName evidence="1">2-methylisocitrate lyase-like PEP mutase family enzyme</fullName>
    </submittedName>
</protein>
<dbReference type="Gene3D" id="3.20.20.60">
    <property type="entry name" value="Phosphoenolpyruvate-binding domains"/>
    <property type="match status" value="1"/>
</dbReference>
<dbReference type="Pfam" id="PF13714">
    <property type="entry name" value="PEP_mutase"/>
    <property type="match status" value="1"/>
</dbReference>
<dbReference type="GO" id="GO:0016829">
    <property type="term" value="F:lyase activity"/>
    <property type="evidence" value="ECO:0007669"/>
    <property type="project" value="UniProtKB-KW"/>
</dbReference>
<reference evidence="1 2" key="1">
    <citation type="submission" date="2020-07" db="EMBL/GenBank/DDBJ databases">
        <title>Sequencing the genomes of 1000 actinobacteria strains.</title>
        <authorList>
            <person name="Klenk H.-P."/>
        </authorList>
    </citation>
    <scope>NUCLEOTIDE SEQUENCE [LARGE SCALE GENOMIC DNA]</scope>
    <source>
        <strain evidence="1 2">DSM 45763</strain>
    </source>
</reference>
<dbReference type="CDD" id="cd00377">
    <property type="entry name" value="ICL_PEPM"/>
    <property type="match status" value="1"/>
</dbReference>
<dbReference type="InterPro" id="IPR039556">
    <property type="entry name" value="ICL/PEPM"/>
</dbReference>
<dbReference type="AlphaFoldDB" id="A0A852VCL4"/>
<name>A0A852VCL4_9ACTN</name>
<accession>A0A852VCL4</accession>
<keyword evidence="1" id="KW-0456">Lyase</keyword>
<sequence>MKFSHRDRALRFRELHTDGRVLVLPTAWDVASACLIEDAGADAIATTSAGVAWSLGAADGNRLGRDRALDLVARIVSAVDVPVTADIEGGYASDPDGVAETVRGVLAAGAVGINIEDGDAPVPRLRPVEEQCERIIAARRAADAVQVPMFLNARVDTYLLAVGDPVTRLRATVDRAVAYVDAGADGIFVPGVTDPETVSVLVREVPVPLNIMAGPGAPAIGELAELGVGRVSLGPAIALATHALVRRGVQELLIAGTYTAFAETMAYGEVNALVDRPKETGDRPLPVENEGAEAQ</sequence>
<evidence type="ECO:0000313" key="2">
    <source>
        <dbReference type="Proteomes" id="UP000576393"/>
    </source>
</evidence>